<dbReference type="InterPro" id="IPR051203">
    <property type="entry name" value="Polysaccharide_Synthase-Rel"/>
</dbReference>
<dbReference type="SUPFAM" id="SSF51735">
    <property type="entry name" value="NAD(P)-binding Rossmann-fold domains"/>
    <property type="match status" value="1"/>
</dbReference>
<keyword evidence="2" id="KW-0812">Transmembrane</keyword>
<feature type="transmembrane region" description="Helical" evidence="2">
    <location>
        <begin position="112"/>
        <end position="133"/>
    </location>
</feature>
<dbReference type="CDD" id="cd05237">
    <property type="entry name" value="UDP_invert_4-6DH_SDR_e"/>
    <property type="match status" value="1"/>
</dbReference>
<evidence type="ECO:0000256" key="2">
    <source>
        <dbReference type="SAM" id="Phobius"/>
    </source>
</evidence>
<dbReference type="Pfam" id="PF13727">
    <property type="entry name" value="CoA_binding_3"/>
    <property type="match status" value="1"/>
</dbReference>
<sequence length="636" mass="69843">MIKPTFNFSRFTKQLIMLLTDAILLVSILLVSFSVRLGYWYFPESDLLWVIIGAPVIATPIFMRFGLYRSVIRYMSFKDVRSIVKAVSLYALLWGVVGFMVAVEGIPRSVILINWILSLVMVGGLRVVIRMLFGYNSGLARLKVNQNNSQKRVLIYGAGDAGVQLSSALEHTAEYKPVGFIDDSQELQGSQIRGLRIYATEDIPQLIARFEVSEVLVAIPSISRTKRLSIINQLELYPVVVRALPGVAELAQGNVAVADLRKVSIVDLLGRDVAEPNQDLLGKNITNKTVVVTGAGGSIGSELCRQIVSLSPKTLILYELSELALYTIEQELSKLESGVAIYPLLGNVNNQARLTQVFQQFSVNTIYHAAAYKHVPMVEFNNTEGVNNNVFGTLSIAQAAIDAAVETFVLISTDKAVRPTNTMGASKRCAELILQALSATQTNTIFTMVRFGNVLGSSGSVIPLFTRQIKAGGPITITDKDIIRYFMAISEAVELVIQAGAMASGGEVFVLDMGEPVRIVDLAKQMIHLSGLEVKNTQHPNGDIEIIYTGLRPGEKLYEELLISNAVKATDNPLIMRAEEHSLPWAELQPILTALSIAINDSNHTQLRALLKQIVTDFNPQCAITDILYLHKKPLN</sequence>
<dbReference type="Gene3D" id="3.40.50.720">
    <property type="entry name" value="NAD(P)-binding Rossmann-like Domain"/>
    <property type="match status" value="2"/>
</dbReference>
<organism evidence="4">
    <name type="scientific">hydrothermal vent metagenome</name>
    <dbReference type="NCBI Taxonomy" id="652676"/>
    <lineage>
        <taxon>unclassified sequences</taxon>
        <taxon>metagenomes</taxon>
        <taxon>ecological metagenomes</taxon>
    </lineage>
</organism>
<dbReference type="AlphaFoldDB" id="A0A1W1E5R8"/>
<comment type="similarity">
    <text evidence="1">Belongs to the polysaccharide synthase family.</text>
</comment>
<dbReference type="PANTHER" id="PTHR43318">
    <property type="entry name" value="UDP-N-ACETYLGLUCOSAMINE 4,6-DEHYDRATASE"/>
    <property type="match status" value="1"/>
</dbReference>
<name>A0A1W1E5R8_9ZZZZ</name>
<keyword evidence="4" id="KW-0456">Lyase</keyword>
<gene>
    <name evidence="4" type="ORF">MNB_SUP05-SYMBIONT-7-708</name>
</gene>
<feature type="transmembrane region" description="Helical" evidence="2">
    <location>
        <begin position="15"/>
        <end position="35"/>
    </location>
</feature>
<dbReference type="SUPFAM" id="SSF53335">
    <property type="entry name" value="S-adenosyl-L-methionine-dependent methyltransferases"/>
    <property type="match status" value="1"/>
</dbReference>
<feature type="domain" description="Polysaccharide biosynthesis protein CapD-like" evidence="3">
    <location>
        <begin position="290"/>
        <end position="579"/>
    </location>
</feature>
<feature type="transmembrane region" description="Helical" evidence="2">
    <location>
        <begin position="47"/>
        <end position="67"/>
    </location>
</feature>
<dbReference type="InterPro" id="IPR029063">
    <property type="entry name" value="SAM-dependent_MTases_sf"/>
</dbReference>
<reference evidence="4" key="1">
    <citation type="submission" date="2016-10" db="EMBL/GenBank/DDBJ databases">
        <authorList>
            <person name="de Groot N.N."/>
        </authorList>
    </citation>
    <scope>NUCLEOTIDE SEQUENCE</scope>
</reference>
<dbReference type="InterPro" id="IPR036291">
    <property type="entry name" value="NAD(P)-bd_dom_sf"/>
</dbReference>
<dbReference type="Pfam" id="PF02719">
    <property type="entry name" value="Polysacc_synt_2"/>
    <property type="match status" value="1"/>
</dbReference>
<accession>A0A1W1E5R8</accession>
<keyword evidence="2" id="KW-0472">Membrane</keyword>
<dbReference type="PANTHER" id="PTHR43318:SF1">
    <property type="entry name" value="POLYSACCHARIDE BIOSYNTHESIS PROTEIN EPSC-RELATED"/>
    <property type="match status" value="1"/>
</dbReference>
<feature type="transmembrane region" description="Helical" evidence="2">
    <location>
        <begin position="87"/>
        <end position="106"/>
    </location>
</feature>
<protein>
    <submittedName>
        <fullName evidence="4">UDP-N-acetylglucosamine 4,6-dehydratase</fullName>
        <ecNumber evidence="4">4.2.1.-</ecNumber>
    </submittedName>
</protein>
<dbReference type="InterPro" id="IPR003869">
    <property type="entry name" value="Polysac_CapD-like"/>
</dbReference>
<evidence type="ECO:0000313" key="4">
    <source>
        <dbReference type="EMBL" id="SFV89197.1"/>
    </source>
</evidence>
<keyword evidence="2" id="KW-1133">Transmembrane helix</keyword>
<dbReference type="EMBL" id="FPIA01000132">
    <property type="protein sequence ID" value="SFV89197.1"/>
    <property type="molecule type" value="Genomic_DNA"/>
</dbReference>
<evidence type="ECO:0000259" key="3">
    <source>
        <dbReference type="Pfam" id="PF02719"/>
    </source>
</evidence>
<proteinExistence type="inferred from homology"/>
<evidence type="ECO:0000256" key="1">
    <source>
        <dbReference type="ARBA" id="ARBA00007430"/>
    </source>
</evidence>
<dbReference type="GO" id="GO:0016829">
    <property type="term" value="F:lyase activity"/>
    <property type="evidence" value="ECO:0007669"/>
    <property type="project" value="UniProtKB-KW"/>
</dbReference>
<dbReference type="EC" id="4.2.1.-" evidence="4"/>